<dbReference type="Proteomes" id="UP000662637">
    <property type="component" value="Unassembled WGS sequence"/>
</dbReference>
<dbReference type="Proteomes" id="UP000335636">
    <property type="component" value="Unassembled WGS sequence"/>
</dbReference>
<gene>
    <name evidence="7" type="ORF">GHT09_010346</name>
    <name evidence="8" type="ORF">MONAX_5E021109</name>
</gene>
<dbReference type="InterPro" id="IPR027417">
    <property type="entry name" value="P-loop_NTPase"/>
</dbReference>
<protein>
    <recommendedName>
        <fullName evidence="6">Myosin motor domain-containing protein</fullName>
    </recommendedName>
</protein>
<evidence type="ECO:0000259" key="6">
    <source>
        <dbReference type="PROSITE" id="PS51456"/>
    </source>
</evidence>
<dbReference type="PANTHER" id="PTHR22692:SF21">
    <property type="entry name" value="MYOSIN XVA"/>
    <property type="match status" value="1"/>
</dbReference>
<evidence type="ECO:0000256" key="5">
    <source>
        <dbReference type="PROSITE-ProRule" id="PRU00782"/>
    </source>
</evidence>
<evidence type="ECO:0000256" key="1">
    <source>
        <dbReference type="ARBA" id="ARBA00022741"/>
    </source>
</evidence>
<keyword evidence="5" id="KW-0009">Actin-binding</keyword>
<dbReference type="SUPFAM" id="SSF52540">
    <property type="entry name" value="P-loop containing nucleoside triphosphate hydrolases"/>
    <property type="match status" value="1"/>
</dbReference>
<keyword evidence="3 5" id="KW-0518">Myosin</keyword>
<sequence>MWYWDFHSQDPKEAFRSPWPGPEITSLTVRAGARSVQARAPTGRPITCRPHPLSFSQMHSIRNLPSMRSNEQRREDGVEDMTQLEDLQETTVLSNLKTRFERNLIYTYIGSILVSVNPYRMFGIYGPDQVQQYHGRALGENPPDAPTHPTPGKFGNVGGMGWPQGHLVVCLPRHLFAIANLAFAKMLDAKQNQCIIIR</sequence>
<feature type="domain" description="Myosin motor" evidence="6">
    <location>
        <begin position="76"/>
        <end position="198"/>
    </location>
</feature>
<comment type="caution">
    <text evidence="5">Lacks conserved residue(s) required for the propagation of feature annotation.</text>
</comment>
<dbReference type="PANTHER" id="PTHR22692">
    <property type="entry name" value="MYOSIN VII, XV"/>
    <property type="match status" value="1"/>
</dbReference>
<dbReference type="InterPro" id="IPR001609">
    <property type="entry name" value="Myosin_head_motor_dom-like"/>
</dbReference>
<evidence type="ECO:0000313" key="8">
    <source>
        <dbReference type="EMBL" id="VTJ86762.1"/>
    </source>
</evidence>
<dbReference type="GO" id="GO:0016459">
    <property type="term" value="C:myosin complex"/>
    <property type="evidence" value="ECO:0007669"/>
    <property type="project" value="UniProtKB-KW"/>
</dbReference>
<dbReference type="Pfam" id="PF00063">
    <property type="entry name" value="Myosin_head"/>
    <property type="match status" value="1"/>
</dbReference>
<dbReference type="InterPro" id="IPR051567">
    <property type="entry name" value="Unconventional_Myosin_ATPase"/>
</dbReference>
<evidence type="ECO:0000313" key="7">
    <source>
        <dbReference type="EMBL" id="KAF7478537.1"/>
    </source>
</evidence>
<proteinExistence type="inferred from homology"/>
<dbReference type="Gene3D" id="3.40.850.10">
    <property type="entry name" value="Kinesin motor domain"/>
    <property type="match status" value="1"/>
</dbReference>
<dbReference type="PROSITE" id="PS51456">
    <property type="entry name" value="MYOSIN_MOTOR"/>
    <property type="match status" value="1"/>
</dbReference>
<dbReference type="AlphaFoldDB" id="A0A5E4D0K2"/>
<keyword evidence="9" id="KW-1185">Reference proteome</keyword>
<evidence type="ECO:0000313" key="9">
    <source>
        <dbReference type="Proteomes" id="UP000335636"/>
    </source>
</evidence>
<dbReference type="EMBL" id="WJEC01001579">
    <property type="protein sequence ID" value="KAF7478537.1"/>
    <property type="molecule type" value="Genomic_DNA"/>
</dbReference>
<reference evidence="8 9" key="1">
    <citation type="submission" date="2019-04" db="EMBL/GenBank/DDBJ databases">
        <authorList>
            <person name="Alioto T."/>
            <person name="Alioto T."/>
        </authorList>
    </citation>
    <scope>NUCLEOTIDE SEQUENCE [LARGE SCALE GENOMIC DNA]</scope>
</reference>
<evidence type="ECO:0000256" key="2">
    <source>
        <dbReference type="ARBA" id="ARBA00022840"/>
    </source>
</evidence>
<organism evidence="8 9">
    <name type="scientific">Marmota monax</name>
    <name type="common">Woodchuck</name>
    <dbReference type="NCBI Taxonomy" id="9995"/>
    <lineage>
        <taxon>Eukaryota</taxon>
        <taxon>Metazoa</taxon>
        <taxon>Chordata</taxon>
        <taxon>Craniata</taxon>
        <taxon>Vertebrata</taxon>
        <taxon>Euteleostomi</taxon>
        <taxon>Mammalia</taxon>
        <taxon>Eutheria</taxon>
        <taxon>Euarchontoglires</taxon>
        <taxon>Glires</taxon>
        <taxon>Rodentia</taxon>
        <taxon>Sciuromorpha</taxon>
        <taxon>Sciuridae</taxon>
        <taxon>Xerinae</taxon>
        <taxon>Marmotini</taxon>
        <taxon>Marmota</taxon>
    </lineage>
</organism>
<evidence type="ECO:0000256" key="4">
    <source>
        <dbReference type="ARBA" id="ARBA00023175"/>
    </source>
</evidence>
<keyword evidence="4" id="KW-0505">Motor protein</keyword>
<reference evidence="7" key="2">
    <citation type="submission" date="2020-08" db="EMBL/GenBank/DDBJ databases">
        <authorList>
            <person name="Shumante A."/>
            <person name="Zimin A.V."/>
            <person name="Puiu D."/>
            <person name="Salzberg S.L."/>
        </authorList>
    </citation>
    <scope>NUCLEOTIDE SEQUENCE</scope>
    <source>
        <strain evidence="7">WC2-LM</strain>
        <tissue evidence="7">Liver</tissue>
    </source>
</reference>
<comment type="similarity">
    <text evidence="5">Belongs to the TRAFAC class myosin-kinesin ATPase superfamily. Myosin family.</text>
</comment>
<accession>A0A5E4D0K2</accession>
<name>A0A5E4D0K2_MARMO</name>
<dbReference type="GO" id="GO:0003774">
    <property type="term" value="F:cytoskeletal motor activity"/>
    <property type="evidence" value="ECO:0007669"/>
    <property type="project" value="InterPro"/>
</dbReference>
<dbReference type="InterPro" id="IPR036961">
    <property type="entry name" value="Kinesin_motor_dom_sf"/>
</dbReference>
<dbReference type="GO" id="GO:0005524">
    <property type="term" value="F:ATP binding"/>
    <property type="evidence" value="ECO:0007669"/>
    <property type="project" value="UniProtKB-KW"/>
</dbReference>
<dbReference type="GO" id="GO:0003779">
    <property type="term" value="F:actin binding"/>
    <property type="evidence" value="ECO:0007669"/>
    <property type="project" value="UniProtKB-KW"/>
</dbReference>
<dbReference type="EMBL" id="CABDUW010002425">
    <property type="protein sequence ID" value="VTJ86762.1"/>
    <property type="molecule type" value="Genomic_DNA"/>
</dbReference>
<keyword evidence="2" id="KW-0067">ATP-binding</keyword>
<keyword evidence="1" id="KW-0547">Nucleotide-binding</keyword>
<evidence type="ECO:0000256" key="3">
    <source>
        <dbReference type="ARBA" id="ARBA00023123"/>
    </source>
</evidence>